<name>A0A0P0FL13_BACT4</name>
<protein>
    <submittedName>
        <fullName evidence="1">Uncharacterized protein</fullName>
    </submittedName>
</protein>
<gene>
    <name evidence="1" type="ORF">GAN91_22720</name>
</gene>
<dbReference type="AlphaFoldDB" id="A0A0P0FL13"/>
<proteinExistence type="predicted"/>
<evidence type="ECO:0000313" key="2">
    <source>
        <dbReference type="Proteomes" id="UP000436858"/>
    </source>
</evidence>
<accession>A0A0P0FL13</accession>
<dbReference type="Proteomes" id="UP000436858">
    <property type="component" value="Unassembled WGS sequence"/>
</dbReference>
<evidence type="ECO:0000313" key="1">
    <source>
        <dbReference type="EMBL" id="KAB4474955.1"/>
    </source>
</evidence>
<organism evidence="1 2">
    <name type="scientific">Bacteroides thetaiotaomicron</name>
    <dbReference type="NCBI Taxonomy" id="818"/>
    <lineage>
        <taxon>Bacteria</taxon>
        <taxon>Pseudomonadati</taxon>
        <taxon>Bacteroidota</taxon>
        <taxon>Bacteroidia</taxon>
        <taxon>Bacteroidales</taxon>
        <taxon>Bacteroidaceae</taxon>
        <taxon>Bacteroides</taxon>
    </lineage>
</organism>
<dbReference type="RefSeq" id="WP_062694715.1">
    <property type="nucleotide sequence ID" value="NZ_CAXSNJ010000017.1"/>
</dbReference>
<comment type="caution">
    <text evidence="1">The sequence shown here is derived from an EMBL/GenBank/DDBJ whole genome shotgun (WGS) entry which is preliminary data.</text>
</comment>
<sequence>MKEKNWELLVLNEQVGQIGVAPMVTVSLVNVQKDSLINKSEMVNEVQLWLNMLKYENKM</sequence>
<reference evidence="1 2" key="1">
    <citation type="journal article" date="2019" name="Nat. Med.">
        <title>A library of human gut bacterial isolates paired with longitudinal multiomics data enables mechanistic microbiome research.</title>
        <authorList>
            <person name="Poyet M."/>
            <person name="Groussin M."/>
            <person name="Gibbons S.M."/>
            <person name="Avila-Pacheco J."/>
            <person name="Jiang X."/>
            <person name="Kearney S.M."/>
            <person name="Perrotta A.R."/>
            <person name="Berdy B."/>
            <person name="Zhao S."/>
            <person name="Lieberman T.D."/>
            <person name="Swanson P.K."/>
            <person name="Smith M."/>
            <person name="Roesemann S."/>
            <person name="Alexander J.E."/>
            <person name="Rich S.A."/>
            <person name="Livny J."/>
            <person name="Vlamakis H."/>
            <person name="Clish C."/>
            <person name="Bullock K."/>
            <person name="Deik A."/>
            <person name="Scott J."/>
            <person name="Pierce K.A."/>
            <person name="Xavier R.J."/>
            <person name="Alm E.J."/>
        </authorList>
    </citation>
    <scope>NUCLEOTIDE SEQUENCE [LARGE SCALE GENOMIC DNA]</scope>
    <source>
        <strain evidence="1 2">BIOML-A162</strain>
    </source>
</reference>
<dbReference type="KEGG" id="btho:Btheta7330_01365"/>
<dbReference type="EMBL" id="WCRY01000029">
    <property type="protein sequence ID" value="KAB4474955.1"/>
    <property type="molecule type" value="Genomic_DNA"/>
</dbReference>